<dbReference type="InterPro" id="IPR015421">
    <property type="entry name" value="PyrdxlP-dep_Trfase_major"/>
</dbReference>
<comment type="pathway">
    <text evidence="4">Sphingolipid metabolism.</text>
</comment>
<dbReference type="RefSeq" id="WP_147169086.1">
    <property type="nucleotide sequence ID" value="NZ_VOOR01000055.1"/>
</dbReference>
<keyword evidence="9" id="KW-1133">Transmembrane helix</keyword>
<name>A0A5C6RHU3_9BACT</name>
<accession>A0A5C6RHU3</accession>
<keyword evidence="17" id="KW-1185">Reference proteome</keyword>
<dbReference type="AlphaFoldDB" id="A0A5C6RHU3"/>
<dbReference type="GO" id="GO:0019752">
    <property type="term" value="P:carboxylic acid metabolic process"/>
    <property type="evidence" value="ECO:0007669"/>
    <property type="project" value="InterPro"/>
</dbReference>
<sequence>MSQSQYHIPEKGRPAAELLREMESFKAGDAPWAAGRTWSMVYQVDEAHHELLRQASGAFLSESYINPFAFESLQRMEREVVGMTAGLLNGGAEAVGTMTSGGTESIFMSLYTYREWGRKHRKGREEVVVPATIHPAFEKAAYLLGLKLVKVPVGPGGAADLPGMEQKVGPKTLLMAVSAPSYPHGILDPVEQAGALAQQHQVPLHVDACIGGFMLPWVERLYPEKVPPWDFRVAGVTSISADTHKFAYGAKGSSVLLFRQMEYLRHQFFITTDWAGGIYASATLLGSRSGGPIAAAWAALNSLGQERYLSIAREIMDGVEEMKAGIAAIPELEILGEPCMNILAFTTRSNKPDIFVVGDQLEAKGWFVDRQQRPNCIHTTVMRHNLPVIAEYLRDLQEGVAFAKSNPGAKAKGNAALYGLMARIPFRGMVEQNVRQMFVDLYSRGEGAAAQVAEGEAGQAMPEPAAWMGWLNRFLSWLPGKRRP</sequence>
<proteinExistence type="inferred from homology"/>
<evidence type="ECO:0000256" key="7">
    <source>
        <dbReference type="ARBA" id="ARBA00022898"/>
    </source>
</evidence>
<evidence type="ECO:0000256" key="3">
    <source>
        <dbReference type="ARBA" id="ARBA00004760"/>
    </source>
</evidence>
<dbReference type="Proteomes" id="UP000321580">
    <property type="component" value="Unassembled WGS sequence"/>
</dbReference>
<keyword evidence="16" id="KW-0808">Transferase</keyword>
<dbReference type="OrthoDB" id="1488805at2"/>
<comment type="pathway">
    <text evidence="3">Lipid metabolism; sphingolipid metabolism.</text>
</comment>
<evidence type="ECO:0000256" key="4">
    <source>
        <dbReference type="ARBA" id="ARBA00004991"/>
    </source>
</evidence>
<dbReference type="GO" id="GO:0016020">
    <property type="term" value="C:membrane"/>
    <property type="evidence" value="ECO:0007669"/>
    <property type="project" value="GOC"/>
</dbReference>
<evidence type="ECO:0000256" key="9">
    <source>
        <dbReference type="ARBA" id="ARBA00022989"/>
    </source>
</evidence>
<dbReference type="InterPro" id="IPR015422">
    <property type="entry name" value="PyrdxlP-dep_Trfase_small"/>
</dbReference>
<evidence type="ECO:0000256" key="10">
    <source>
        <dbReference type="ARBA" id="ARBA00023098"/>
    </source>
</evidence>
<dbReference type="Gene3D" id="3.90.1150.10">
    <property type="entry name" value="Aspartate Aminotransferase, domain 1"/>
    <property type="match status" value="1"/>
</dbReference>
<keyword evidence="5" id="KW-0812">Transmembrane</keyword>
<dbReference type="GO" id="GO:0030170">
    <property type="term" value="F:pyridoxal phosphate binding"/>
    <property type="evidence" value="ECO:0007669"/>
    <property type="project" value="InterPro"/>
</dbReference>
<dbReference type="Pfam" id="PF00282">
    <property type="entry name" value="Pyridoxal_deC"/>
    <property type="match status" value="1"/>
</dbReference>
<keyword evidence="16" id="KW-0032">Aminotransferase</keyword>
<dbReference type="GO" id="GO:0016830">
    <property type="term" value="F:carbon-carbon lyase activity"/>
    <property type="evidence" value="ECO:0007669"/>
    <property type="project" value="InterPro"/>
</dbReference>
<evidence type="ECO:0000256" key="5">
    <source>
        <dbReference type="ARBA" id="ARBA00022692"/>
    </source>
</evidence>
<evidence type="ECO:0000256" key="11">
    <source>
        <dbReference type="ARBA" id="ARBA00023136"/>
    </source>
</evidence>
<dbReference type="GO" id="GO:0008483">
    <property type="term" value="F:transaminase activity"/>
    <property type="evidence" value="ECO:0007669"/>
    <property type="project" value="UniProtKB-KW"/>
</dbReference>
<dbReference type="InterPro" id="IPR015424">
    <property type="entry name" value="PyrdxlP-dep_Trfase"/>
</dbReference>
<evidence type="ECO:0000256" key="12">
    <source>
        <dbReference type="ARBA" id="ARBA00023239"/>
    </source>
</evidence>
<evidence type="ECO:0000256" key="8">
    <source>
        <dbReference type="ARBA" id="ARBA00022919"/>
    </source>
</evidence>
<protein>
    <submittedName>
        <fullName evidence="16">Aspartate aminotransferase family protein</fullName>
    </submittedName>
</protein>
<dbReference type="InterPro" id="IPR050477">
    <property type="entry name" value="GrpII_AminoAcid_Decarb"/>
</dbReference>
<dbReference type="GO" id="GO:0006665">
    <property type="term" value="P:sphingolipid metabolic process"/>
    <property type="evidence" value="ECO:0007669"/>
    <property type="project" value="UniProtKB-KW"/>
</dbReference>
<comment type="subcellular location">
    <subcellularLocation>
        <location evidence="2">Endoplasmic reticulum membrane</location>
        <topology evidence="2">Single-pass membrane protein</topology>
    </subcellularLocation>
</comment>
<evidence type="ECO:0000256" key="1">
    <source>
        <dbReference type="ARBA" id="ARBA00001933"/>
    </source>
</evidence>
<dbReference type="PANTHER" id="PTHR42735">
    <property type="match status" value="1"/>
</dbReference>
<evidence type="ECO:0000256" key="13">
    <source>
        <dbReference type="ARBA" id="ARBA00038302"/>
    </source>
</evidence>
<keyword evidence="6" id="KW-0256">Endoplasmic reticulum</keyword>
<organism evidence="16 17">
    <name type="scientific">Phaeodactylibacter luteus</name>
    <dbReference type="NCBI Taxonomy" id="1564516"/>
    <lineage>
        <taxon>Bacteria</taxon>
        <taxon>Pseudomonadati</taxon>
        <taxon>Bacteroidota</taxon>
        <taxon>Saprospiria</taxon>
        <taxon>Saprospirales</taxon>
        <taxon>Haliscomenobacteraceae</taxon>
        <taxon>Phaeodactylibacter</taxon>
    </lineage>
</organism>
<comment type="cofactor">
    <cofactor evidence="1 14 15">
        <name>pyridoxal 5'-phosphate</name>
        <dbReference type="ChEBI" id="CHEBI:597326"/>
    </cofactor>
</comment>
<gene>
    <name evidence="16" type="ORF">FRY97_18635</name>
</gene>
<evidence type="ECO:0000256" key="15">
    <source>
        <dbReference type="RuleBase" id="RU000382"/>
    </source>
</evidence>
<dbReference type="InterPro" id="IPR002129">
    <property type="entry name" value="PyrdxlP-dep_de-COase"/>
</dbReference>
<comment type="similarity">
    <text evidence="13">Belongs to the group II decarboxylase family. Sphingosine-1-phosphate lyase subfamily.</text>
</comment>
<comment type="caution">
    <text evidence="16">The sequence shown here is derived from an EMBL/GenBank/DDBJ whole genome shotgun (WGS) entry which is preliminary data.</text>
</comment>
<keyword evidence="7 14" id="KW-0663">Pyridoxal phosphate</keyword>
<keyword evidence="8" id="KW-0746">Sphingolipid metabolism</keyword>
<dbReference type="EMBL" id="VOOR01000055">
    <property type="protein sequence ID" value="TXB61519.1"/>
    <property type="molecule type" value="Genomic_DNA"/>
</dbReference>
<dbReference type="PANTHER" id="PTHR42735:SF9">
    <property type="entry name" value="SPHINGOSINE-1-PHOSPHATE LYASE"/>
    <property type="match status" value="1"/>
</dbReference>
<evidence type="ECO:0000256" key="6">
    <source>
        <dbReference type="ARBA" id="ARBA00022824"/>
    </source>
</evidence>
<evidence type="ECO:0000256" key="14">
    <source>
        <dbReference type="PIRSR" id="PIRSR602129-50"/>
    </source>
</evidence>
<evidence type="ECO:0000256" key="2">
    <source>
        <dbReference type="ARBA" id="ARBA00004389"/>
    </source>
</evidence>
<dbReference type="Gene3D" id="6.10.140.2150">
    <property type="match status" value="1"/>
</dbReference>
<evidence type="ECO:0000313" key="16">
    <source>
        <dbReference type="EMBL" id="TXB61519.1"/>
    </source>
</evidence>
<keyword evidence="10" id="KW-0443">Lipid metabolism</keyword>
<keyword evidence="12 15" id="KW-0456">Lyase</keyword>
<dbReference type="SUPFAM" id="SSF53383">
    <property type="entry name" value="PLP-dependent transferases"/>
    <property type="match status" value="1"/>
</dbReference>
<dbReference type="FunFam" id="3.40.640.10:FF:000020">
    <property type="entry name" value="sphingosine-1-phosphate lyase 1"/>
    <property type="match status" value="1"/>
</dbReference>
<feature type="modified residue" description="N6-(pyridoxal phosphate)lysine" evidence="14">
    <location>
        <position position="245"/>
    </location>
</feature>
<keyword evidence="11" id="KW-0472">Membrane</keyword>
<evidence type="ECO:0000313" key="17">
    <source>
        <dbReference type="Proteomes" id="UP000321580"/>
    </source>
</evidence>
<dbReference type="Gene3D" id="3.40.640.10">
    <property type="entry name" value="Type I PLP-dependent aspartate aminotransferase-like (Major domain)"/>
    <property type="match status" value="1"/>
</dbReference>
<reference evidence="16 17" key="1">
    <citation type="submission" date="2019-08" db="EMBL/GenBank/DDBJ databases">
        <title>Genome of Phaeodactylibacter luteus.</title>
        <authorList>
            <person name="Bowman J.P."/>
        </authorList>
    </citation>
    <scope>NUCLEOTIDE SEQUENCE [LARGE SCALE GENOMIC DNA]</scope>
    <source>
        <strain evidence="16 17">KCTC 42180</strain>
    </source>
</reference>